<keyword evidence="1" id="KW-1133">Transmembrane helix</keyword>
<dbReference type="RefSeq" id="WP_120076622.1">
    <property type="nucleotide sequence ID" value="NZ_BAABHV010000021.1"/>
</dbReference>
<evidence type="ECO:0000256" key="1">
    <source>
        <dbReference type="SAM" id="Phobius"/>
    </source>
</evidence>
<proteinExistence type="predicted"/>
<accession>A0ABP9KMU2</accession>
<keyword evidence="1" id="KW-0472">Membrane</keyword>
<evidence type="ECO:0000313" key="2">
    <source>
        <dbReference type="EMBL" id="GAA5059698.1"/>
    </source>
</evidence>
<keyword evidence="3" id="KW-1185">Reference proteome</keyword>
<evidence type="ECO:0000313" key="3">
    <source>
        <dbReference type="Proteomes" id="UP001500518"/>
    </source>
</evidence>
<sequence>MHLPDFILFASEATIYGMWGGALLAISAFASWREHRRRGRKDIDRVGIMPWRDIGALTGFAGLALMAFAGVGWIGGA</sequence>
<comment type="caution">
    <text evidence="2">The sequence shown here is derived from an EMBL/GenBank/DDBJ whole genome shotgun (WGS) entry which is preliminary data.</text>
</comment>
<feature type="transmembrane region" description="Helical" evidence="1">
    <location>
        <begin position="6"/>
        <end position="32"/>
    </location>
</feature>
<protein>
    <submittedName>
        <fullName evidence="2">Uncharacterized protein</fullName>
    </submittedName>
</protein>
<feature type="transmembrane region" description="Helical" evidence="1">
    <location>
        <begin position="53"/>
        <end position="74"/>
    </location>
</feature>
<dbReference type="Proteomes" id="UP001500518">
    <property type="component" value="Unassembled WGS sequence"/>
</dbReference>
<dbReference type="EMBL" id="BAABHV010000021">
    <property type="protein sequence ID" value="GAA5059698.1"/>
    <property type="molecule type" value="Genomic_DNA"/>
</dbReference>
<organism evidence="2 3">
    <name type="scientific">Erythrobacter westpacificensis</name>
    <dbReference type="NCBI Taxonomy" id="1055231"/>
    <lineage>
        <taxon>Bacteria</taxon>
        <taxon>Pseudomonadati</taxon>
        <taxon>Pseudomonadota</taxon>
        <taxon>Alphaproteobacteria</taxon>
        <taxon>Sphingomonadales</taxon>
        <taxon>Erythrobacteraceae</taxon>
        <taxon>Erythrobacter/Porphyrobacter group</taxon>
        <taxon>Erythrobacter</taxon>
    </lineage>
</organism>
<name>A0ABP9KMU2_9SPHN</name>
<reference evidence="3" key="1">
    <citation type="journal article" date="2019" name="Int. J. Syst. Evol. Microbiol.">
        <title>The Global Catalogue of Microorganisms (GCM) 10K type strain sequencing project: providing services to taxonomists for standard genome sequencing and annotation.</title>
        <authorList>
            <consortium name="The Broad Institute Genomics Platform"/>
            <consortium name="The Broad Institute Genome Sequencing Center for Infectious Disease"/>
            <person name="Wu L."/>
            <person name="Ma J."/>
        </authorList>
    </citation>
    <scope>NUCLEOTIDE SEQUENCE [LARGE SCALE GENOMIC DNA]</scope>
    <source>
        <strain evidence="3">JCM 18014</strain>
    </source>
</reference>
<keyword evidence="1" id="KW-0812">Transmembrane</keyword>
<gene>
    <name evidence="2" type="ORF">GCM10023208_27290</name>
</gene>